<dbReference type="AlphaFoldDB" id="A0A6G8Q757"/>
<dbReference type="SUPFAM" id="SSF88946">
    <property type="entry name" value="Sigma2 domain of RNA polymerase sigma factors"/>
    <property type="match status" value="1"/>
</dbReference>
<dbReference type="EMBL" id="CP045119">
    <property type="protein sequence ID" value="QIN82157.1"/>
    <property type="molecule type" value="Genomic_DNA"/>
</dbReference>
<dbReference type="Pfam" id="PF04542">
    <property type="entry name" value="Sigma70_r2"/>
    <property type="match status" value="1"/>
</dbReference>
<dbReference type="Gene3D" id="1.10.10.10">
    <property type="entry name" value="Winged helix-like DNA-binding domain superfamily/Winged helix DNA-binding domain"/>
    <property type="match status" value="1"/>
</dbReference>
<evidence type="ECO:0000313" key="10">
    <source>
        <dbReference type="Proteomes" id="UP000501452"/>
    </source>
</evidence>
<dbReference type="NCBIfam" id="TIGR02937">
    <property type="entry name" value="sigma70-ECF"/>
    <property type="match status" value="1"/>
</dbReference>
<feature type="compositionally biased region" description="Polar residues" evidence="6">
    <location>
        <begin position="1"/>
        <end position="28"/>
    </location>
</feature>
<feature type="compositionally biased region" description="Polar residues" evidence="6">
    <location>
        <begin position="37"/>
        <end position="50"/>
    </location>
</feature>
<dbReference type="Proteomes" id="UP000501452">
    <property type="component" value="Chromosome"/>
</dbReference>
<comment type="similarity">
    <text evidence="1">Belongs to the sigma-70 factor family. ECF subfamily.</text>
</comment>
<feature type="region of interest" description="Disordered" evidence="6">
    <location>
        <begin position="1"/>
        <end position="50"/>
    </location>
</feature>
<dbReference type="GO" id="GO:0006352">
    <property type="term" value="P:DNA-templated transcription initiation"/>
    <property type="evidence" value="ECO:0007669"/>
    <property type="project" value="InterPro"/>
</dbReference>
<name>A0A6G8Q757_9ACTN</name>
<organism evidence="9 10">
    <name type="scientific">Rubrobacter tropicus</name>
    <dbReference type="NCBI Taxonomy" id="2653851"/>
    <lineage>
        <taxon>Bacteria</taxon>
        <taxon>Bacillati</taxon>
        <taxon>Actinomycetota</taxon>
        <taxon>Rubrobacteria</taxon>
        <taxon>Rubrobacterales</taxon>
        <taxon>Rubrobacteraceae</taxon>
        <taxon>Rubrobacter</taxon>
    </lineage>
</organism>
<keyword evidence="2" id="KW-0805">Transcription regulation</keyword>
<evidence type="ECO:0000259" key="8">
    <source>
        <dbReference type="Pfam" id="PF08281"/>
    </source>
</evidence>
<feature type="domain" description="RNA polymerase sigma-70 region 2" evidence="7">
    <location>
        <begin position="161"/>
        <end position="221"/>
    </location>
</feature>
<evidence type="ECO:0000313" key="9">
    <source>
        <dbReference type="EMBL" id="QIN82157.1"/>
    </source>
</evidence>
<dbReference type="PANTHER" id="PTHR43133">
    <property type="entry name" value="RNA POLYMERASE ECF-TYPE SIGMA FACTO"/>
    <property type="match status" value="1"/>
</dbReference>
<dbReference type="GO" id="GO:0016987">
    <property type="term" value="F:sigma factor activity"/>
    <property type="evidence" value="ECO:0007669"/>
    <property type="project" value="UniProtKB-KW"/>
</dbReference>
<feature type="region of interest" description="Disordered" evidence="6">
    <location>
        <begin position="90"/>
        <end position="125"/>
    </location>
</feature>
<dbReference type="GO" id="GO:0003677">
    <property type="term" value="F:DNA binding"/>
    <property type="evidence" value="ECO:0007669"/>
    <property type="project" value="UniProtKB-KW"/>
</dbReference>
<keyword evidence="10" id="KW-1185">Reference proteome</keyword>
<keyword evidence="4" id="KW-0238">DNA-binding</keyword>
<evidence type="ECO:0000259" key="7">
    <source>
        <dbReference type="Pfam" id="PF04542"/>
    </source>
</evidence>
<dbReference type="PANTHER" id="PTHR43133:SF8">
    <property type="entry name" value="RNA POLYMERASE SIGMA FACTOR HI_1459-RELATED"/>
    <property type="match status" value="1"/>
</dbReference>
<evidence type="ECO:0000256" key="1">
    <source>
        <dbReference type="ARBA" id="ARBA00010641"/>
    </source>
</evidence>
<evidence type="ECO:0000256" key="5">
    <source>
        <dbReference type="ARBA" id="ARBA00023163"/>
    </source>
</evidence>
<keyword evidence="5" id="KW-0804">Transcription</keyword>
<proteinExistence type="inferred from homology"/>
<feature type="domain" description="RNA polymerase sigma factor 70 region 4 type 2" evidence="8">
    <location>
        <begin position="263"/>
        <end position="307"/>
    </location>
</feature>
<dbReference type="InterPro" id="IPR013325">
    <property type="entry name" value="RNA_pol_sigma_r2"/>
</dbReference>
<dbReference type="KEGG" id="rub:GBA63_05475"/>
<evidence type="ECO:0000256" key="3">
    <source>
        <dbReference type="ARBA" id="ARBA00023082"/>
    </source>
</evidence>
<dbReference type="SUPFAM" id="SSF88659">
    <property type="entry name" value="Sigma3 and sigma4 domains of RNA polymerase sigma factors"/>
    <property type="match status" value="1"/>
</dbReference>
<dbReference type="InterPro" id="IPR014284">
    <property type="entry name" value="RNA_pol_sigma-70_dom"/>
</dbReference>
<evidence type="ECO:0000256" key="4">
    <source>
        <dbReference type="ARBA" id="ARBA00023125"/>
    </source>
</evidence>
<dbReference type="InterPro" id="IPR013324">
    <property type="entry name" value="RNA_pol_sigma_r3/r4-like"/>
</dbReference>
<reference evidence="9 10" key="1">
    <citation type="submission" date="2019-10" db="EMBL/GenBank/DDBJ databases">
        <title>Rubrobacter sp nov SCSIO 52090 isolated from a deep-sea sediment in the South China Sea.</title>
        <authorList>
            <person name="Chen R.W."/>
        </authorList>
    </citation>
    <scope>NUCLEOTIDE SEQUENCE [LARGE SCALE GENOMIC DNA]</scope>
    <source>
        <strain evidence="9 10">SCSIO 52909</strain>
    </source>
</reference>
<dbReference type="InterPro" id="IPR036388">
    <property type="entry name" value="WH-like_DNA-bd_sf"/>
</dbReference>
<dbReference type="InterPro" id="IPR039425">
    <property type="entry name" value="RNA_pol_sigma-70-like"/>
</dbReference>
<keyword evidence="3" id="KW-0731">Sigma factor</keyword>
<protein>
    <submittedName>
        <fullName evidence="9">Sigma-70 family RNA polymerase sigma factor</fullName>
    </submittedName>
</protein>
<dbReference type="Pfam" id="PF08281">
    <property type="entry name" value="Sigma70_r4_2"/>
    <property type="match status" value="1"/>
</dbReference>
<evidence type="ECO:0000256" key="2">
    <source>
        <dbReference type="ARBA" id="ARBA00023015"/>
    </source>
</evidence>
<gene>
    <name evidence="9" type="ORF">GBA63_05475</name>
</gene>
<dbReference type="Gene3D" id="1.10.1740.10">
    <property type="match status" value="1"/>
</dbReference>
<dbReference type="InterPro" id="IPR007627">
    <property type="entry name" value="RNA_pol_sigma70_r2"/>
</dbReference>
<dbReference type="InterPro" id="IPR013249">
    <property type="entry name" value="RNA_pol_sigma70_r4_t2"/>
</dbReference>
<evidence type="ECO:0000256" key="6">
    <source>
        <dbReference type="SAM" id="MobiDB-lite"/>
    </source>
</evidence>
<sequence length="328" mass="36757">MASGSAAISSMVSRTSASTTRPQESQRASKPRGRNPRASQNGQTRAPDSLRSISNPFFALHHQVTPITFIERVGDRALTFRSWLFSCSPSKAGGGRGEEDRSGGEPGRQLLYNGRGDGRRGRQGRFPVNERSNDQWLAELRGSRRDEAIADLRRVLVRGLRAGLRGRLGYADPSVEDFAQEALIKILDNLDSFRGDSRFTVWSQKIAVRVAFAEMRRLRWRDVSLEDAVERHVQAEPADALADPEREATCGMLMSQMRRYIDEELTERQRTALLAAMGGMPMEIVAIRMGSNRNAVYKLLHDARKRLKRRMAEDMLSPQDVLAAFAGR</sequence>
<accession>A0A6G8Q757</accession>